<keyword evidence="3" id="KW-1185">Reference proteome</keyword>
<dbReference type="Proteomes" id="UP000321595">
    <property type="component" value="Chromosome"/>
</dbReference>
<dbReference type="InterPro" id="IPR029024">
    <property type="entry name" value="TerB-like"/>
</dbReference>
<dbReference type="SUPFAM" id="SSF158682">
    <property type="entry name" value="TerB-like"/>
    <property type="match status" value="1"/>
</dbReference>
<dbReference type="KEGG" id="bbae:FRD01_05055"/>
<reference evidence="2 3" key="1">
    <citation type="submission" date="2019-08" db="EMBL/GenBank/DDBJ databases">
        <authorList>
            <person name="Liang Q."/>
        </authorList>
    </citation>
    <scope>NUCLEOTIDE SEQUENCE [LARGE SCALE GENOMIC DNA]</scope>
    <source>
        <strain evidence="2 3">V1718</strain>
    </source>
</reference>
<feature type="domain" description="Co-chaperone DjlA N-terminal" evidence="1">
    <location>
        <begin position="11"/>
        <end position="116"/>
    </location>
</feature>
<dbReference type="CDD" id="cd07177">
    <property type="entry name" value="terB_like"/>
    <property type="match status" value="1"/>
</dbReference>
<evidence type="ECO:0000313" key="3">
    <source>
        <dbReference type="Proteomes" id="UP000321595"/>
    </source>
</evidence>
<dbReference type="EMBL" id="CP042467">
    <property type="protein sequence ID" value="QED26623.1"/>
    <property type="molecule type" value="Genomic_DNA"/>
</dbReference>
<organism evidence="2 3">
    <name type="scientific">Microvenator marinus</name>
    <dbReference type="NCBI Taxonomy" id="2600177"/>
    <lineage>
        <taxon>Bacteria</taxon>
        <taxon>Deltaproteobacteria</taxon>
        <taxon>Bradymonadales</taxon>
        <taxon>Microvenatoraceae</taxon>
        <taxon>Microvenator</taxon>
    </lineage>
</organism>
<evidence type="ECO:0000313" key="2">
    <source>
        <dbReference type="EMBL" id="QED26623.1"/>
    </source>
</evidence>
<dbReference type="AlphaFoldDB" id="A0A5B8XRH6"/>
<accession>A0A5B8XRH6</accession>
<proteinExistence type="predicted"/>
<sequence>MEIKLNTVQVLALADILMGAAHADDEFDGMEAGEISDILHDIVGEFSTELSMRLASFDEEDFDLKEACKPLLGLSPRERQGVVARVARVTESDGIHDIKESQFIRRLIGLLECDLEGFDDHVFEVEIVTPPPLPKS</sequence>
<name>A0A5B8XRH6_9DELT</name>
<dbReference type="InterPro" id="IPR007791">
    <property type="entry name" value="DjlA_N"/>
</dbReference>
<evidence type="ECO:0000259" key="1">
    <source>
        <dbReference type="Pfam" id="PF05099"/>
    </source>
</evidence>
<gene>
    <name evidence="2" type="ORF">FRD01_05055</name>
</gene>
<dbReference type="RefSeq" id="WP_146958221.1">
    <property type="nucleotide sequence ID" value="NZ_CP042467.1"/>
</dbReference>
<dbReference type="Pfam" id="PF05099">
    <property type="entry name" value="TerB"/>
    <property type="match status" value="1"/>
</dbReference>
<protein>
    <recommendedName>
        <fullName evidence="1">Co-chaperone DjlA N-terminal domain-containing protein</fullName>
    </recommendedName>
</protein>
<dbReference type="Gene3D" id="1.10.3680.10">
    <property type="entry name" value="TerB-like"/>
    <property type="match status" value="1"/>
</dbReference>